<accession>A0AAE1JVK4</accession>
<keyword evidence="2" id="KW-1185">Reference proteome</keyword>
<organism evidence="1 2">
    <name type="scientific">Petrolisthes cinctipes</name>
    <name type="common">Flat porcelain crab</name>
    <dbReference type="NCBI Taxonomy" id="88211"/>
    <lineage>
        <taxon>Eukaryota</taxon>
        <taxon>Metazoa</taxon>
        <taxon>Ecdysozoa</taxon>
        <taxon>Arthropoda</taxon>
        <taxon>Crustacea</taxon>
        <taxon>Multicrustacea</taxon>
        <taxon>Malacostraca</taxon>
        <taxon>Eumalacostraca</taxon>
        <taxon>Eucarida</taxon>
        <taxon>Decapoda</taxon>
        <taxon>Pleocyemata</taxon>
        <taxon>Anomura</taxon>
        <taxon>Galatheoidea</taxon>
        <taxon>Porcellanidae</taxon>
        <taxon>Petrolisthes</taxon>
    </lineage>
</organism>
<reference evidence="1" key="1">
    <citation type="submission" date="2023-10" db="EMBL/GenBank/DDBJ databases">
        <title>Genome assemblies of two species of porcelain crab, Petrolisthes cinctipes and Petrolisthes manimaculis (Anomura: Porcellanidae).</title>
        <authorList>
            <person name="Angst P."/>
        </authorList>
    </citation>
    <scope>NUCLEOTIDE SEQUENCE</scope>
    <source>
        <strain evidence="1">PB745_01</strain>
        <tissue evidence="1">Gill</tissue>
    </source>
</reference>
<evidence type="ECO:0000313" key="2">
    <source>
        <dbReference type="Proteomes" id="UP001286313"/>
    </source>
</evidence>
<dbReference type="Proteomes" id="UP001286313">
    <property type="component" value="Unassembled WGS sequence"/>
</dbReference>
<dbReference type="EMBL" id="JAWQEG010005032">
    <property type="protein sequence ID" value="KAK3859416.1"/>
    <property type="molecule type" value="Genomic_DNA"/>
</dbReference>
<gene>
    <name evidence="1" type="ORF">Pcinc_034492</name>
</gene>
<sequence>MSEVDQLPSLACLGKCGLDAGKFSPCLNCLVESGWWEWMDGPVGIVGCMSGGYEVVERFMEVVMVVEGWMKTNWLGGLRIQVEMHGWMPGGGLKCL</sequence>
<evidence type="ECO:0000313" key="1">
    <source>
        <dbReference type="EMBL" id="KAK3859416.1"/>
    </source>
</evidence>
<protein>
    <submittedName>
        <fullName evidence="1">Uncharacterized protein</fullName>
    </submittedName>
</protein>
<comment type="caution">
    <text evidence="1">The sequence shown here is derived from an EMBL/GenBank/DDBJ whole genome shotgun (WGS) entry which is preliminary data.</text>
</comment>
<dbReference type="AlphaFoldDB" id="A0AAE1JVK4"/>
<proteinExistence type="predicted"/>
<name>A0AAE1JVK4_PETCI</name>